<evidence type="ECO:0000256" key="8">
    <source>
        <dbReference type="ARBA" id="ARBA00023136"/>
    </source>
</evidence>
<evidence type="ECO:0008006" key="13">
    <source>
        <dbReference type="Google" id="ProtNLM"/>
    </source>
</evidence>
<proteinExistence type="inferred from homology"/>
<evidence type="ECO:0000256" key="5">
    <source>
        <dbReference type="ARBA" id="ARBA00022946"/>
    </source>
</evidence>
<keyword evidence="4" id="KW-0999">Mitochondrion inner membrane</keyword>
<evidence type="ECO:0000256" key="2">
    <source>
        <dbReference type="ARBA" id="ARBA00005687"/>
    </source>
</evidence>
<dbReference type="GO" id="GO:0000001">
    <property type="term" value="P:mitochondrion inheritance"/>
    <property type="evidence" value="ECO:0007669"/>
    <property type="project" value="InterPro"/>
</dbReference>
<dbReference type="PRINTS" id="PR01217">
    <property type="entry name" value="PRICHEXTENSN"/>
</dbReference>
<evidence type="ECO:0000313" key="11">
    <source>
        <dbReference type="EMBL" id="KZT58865.1"/>
    </source>
</evidence>
<dbReference type="EMBL" id="KV423946">
    <property type="protein sequence ID" value="KZT58865.1"/>
    <property type="molecule type" value="Genomic_DNA"/>
</dbReference>
<dbReference type="FunCoup" id="A0A165H4V7">
    <property type="interactions" value="35"/>
</dbReference>
<dbReference type="InterPro" id="IPR012571">
    <property type="entry name" value="Mdm31/Mdm32"/>
</dbReference>
<comment type="similarity">
    <text evidence="2">Belongs to the MDM31/MDM32 family.</text>
</comment>
<keyword evidence="7" id="KW-0496">Mitochondrion</keyword>
<evidence type="ECO:0000313" key="12">
    <source>
        <dbReference type="Proteomes" id="UP000076842"/>
    </source>
</evidence>
<dbReference type="Pfam" id="PF08118">
    <property type="entry name" value="MDM31_MDM32"/>
    <property type="match status" value="1"/>
</dbReference>
<evidence type="ECO:0000256" key="6">
    <source>
        <dbReference type="ARBA" id="ARBA00022989"/>
    </source>
</evidence>
<feature type="compositionally biased region" description="Pro residues" evidence="10">
    <location>
        <begin position="283"/>
        <end position="317"/>
    </location>
</feature>
<keyword evidence="3" id="KW-0812">Transmembrane</keyword>
<keyword evidence="12" id="KW-1185">Reference proteome</keyword>
<keyword evidence="8" id="KW-0472">Membrane</keyword>
<comment type="subcellular location">
    <subcellularLocation>
        <location evidence="1">Mitochondrion inner membrane</location>
    </subcellularLocation>
</comment>
<feature type="compositionally biased region" description="Pro residues" evidence="10">
    <location>
        <begin position="162"/>
        <end position="172"/>
    </location>
</feature>
<dbReference type="AlphaFoldDB" id="A0A165H4V7"/>
<protein>
    <recommendedName>
        <fullName evidence="13">Mitochondrial distribution and morphology protein family 31/32</fullName>
    </recommendedName>
</protein>
<evidence type="ECO:0000256" key="4">
    <source>
        <dbReference type="ARBA" id="ARBA00022792"/>
    </source>
</evidence>
<reference evidence="11 12" key="1">
    <citation type="journal article" date="2016" name="Mol. Biol. Evol.">
        <title>Comparative Genomics of Early-Diverging Mushroom-Forming Fungi Provides Insights into the Origins of Lignocellulose Decay Capabilities.</title>
        <authorList>
            <person name="Nagy L.G."/>
            <person name="Riley R."/>
            <person name="Tritt A."/>
            <person name="Adam C."/>
            <person name="Daum C."/>
            <person name="Floudas D."/>
            <person name="Sun H."/>
            <person name="Yadav J.S."/>
            <person name="Pangilinan J."/>
            <person name="Larsson K.H."/>
            <person name="Matsuura K."/>
            <person name="Barry K."/>
            <person name="Labutti K."/>
            <person name="Kuo R."/>
            <person name="Ohm R.A."/>
            <person name="Bhattacharya S.S."/>
            <person name="Shirouzu T."/>
            <person name="Yoshinaga Y."/>
            <person name="Martin F.M."/>
            <person name="Grigoriev I.V."/>
            <person name="Hibbett D.S."/>
        </authorList>
    </citation>
    <scope>NUCLEOTIDE SEQUENCE [LARGE SCALE GENOMIC DNA]</scope>
    <source>
        <strain evidence="11 12">HHB12733</strain>
    </source>
</reference>
<evidence type="ECO:0000256" key="1">
    <source>
        <dbReference type="ARBA" id="ARBA00004273"/>
    </source>
</evidence>
<dbReference type="GO" id="GO:0005743">
    <property type="term" value="C:mitochondrial inner membrane"/>
    <property type="evidence" value="ECO:0007669"/>
    <property type="project" value="UniProtKB-SubCell"/>
</dbReference>
<accession>A0A165H4V7</accession>
<feature type="region of interest" description="Disordered" evidence="10">
    <location>
        <begin position="83"/>
        <end position="382"/>
    </location>
</feature>
<dbReference type="Proteomes" id="UP000076842">
    <property type="component" value="Unassembled WGS sequence"/>
</dbReference>
<name>A0A165H4V7_9BASI</name>
<dbReference type="InParanoid" id="A0A165H4V7"/>
<dbReference type="GO" id="GO:0007005">
    <property type="term" value="P:mitochondrion organization"/>
    <property type="evidence" value="ECO:0007669"/>
    <property type="project" value="InterPro"/>
</dbReference>
<evidence type="ECO:0000256" key="10">
    <source>
        <dbReference type="SAM" id="MobiDB-lite"/>
    </source>
</evidence>
<dbReference type="OrthoDB" id="17678at2759"/>
<evidence type="ECO:0000256" key="3">
    <source>
        <dbReference type="ARBA" id="ARBA00022692"/>
    </source>
</evidence>
<feature type="compositionally biased region" description="Acidic residues" evidence="10">
    <location>
        <begin position="144"/>
        <end position="154"/>
    </location>
</feature>
<dbReference type="PANTHER" id="PTHR31068:SF0">
    <property type="entry name" value="MITOCHONDRIAL DISTRIBUTION AND MORPHOLOGY PROTEIN 31"/>
    <property type="match status" value="1"/>
</dbReference>
<feature type="compositionally biased region" description="Pro residues" evidence="10">
    <location>
        <begin position="236"/>
        <end position="251"/>
    </location>
</feature>
<dbReference type="PANTHER" id="PTHR31068">
    <property type="entry name" value="MITOCHONDRIAL DISTRIBUTION AND MORPHOLOGY PROTEIN 31"/>
    <property type="match status" value="1"/>
</dbReference>
<sequence>MYAIRTHEAFGALRNAAASGSRARIYPAAGTAVRACSRLDSSGRCRARGGTSVESVQRYTAIFSFFRSLHTSPVAAHPAFSSPYTSPARPLLPRQPEGASLYFSRGKKKKPRATWLSDRGEREEFHSTPPTDPRPALAEKETAEESSEERESEVESSTVINMPPPAPPPPASSPSSASTTQASPVDSTTPQAAGPPKAAPSPAQAKPVFASAAQSLFPARPSVPLQTAASSSPSSPSTPSPAERPPAPPSSASPTTASSSTPYPPSANTKPAYASAAQSLFPSRPPAVPQTPSNTPIPPPSPTPTPPPNVPPSPTPTSSPTAERPSVIASPPPSPVSPLPLKHSSVEQSTTLTSPPSTGSPPESSSSSSEGVTPPTPQGEPAYLRFYPRHLRQLARSLPHIHLRPPSIDDILKVTTGFWQRLSVRFRWFTIRSFRRFTAEEYGTFFGWFVLSQTVWLLVGTTTFVGAIVLTLNSLQLQHYVAKMVGDYLTAETGWDITYESATVPRWGDATISFKNVYVSQKPTTTTITKEDGTTEERAWYMSVNLDIDSIDVTLSLWRWIDGKGLVKNAVIKGVRGVIDRRNVYWDPEKFYNPADFRHPDSPGSFELDSLRIEDALVTVYQTKRFRPFFVSVYKAEIGRFRRQWMFYDFISAESIVGQFDNCLFSVHKPQSVSRTRDAAMKDEGWKRLSRLRIDGVNIDHLKATLSTEDGLWSWIQSGKVDAVLDIRFPSHPDDDNIDLGQIISSITAELAEQLDRIPGQRELARPALEVPGDLEESEAAISEDLQGDTKQRKVEIDIDLRFRDLKAAVPLWTSELSYVNNALIRPIVAFMNANRTLLPIRCRIVKDLSDFDGSWTIWETGLMDDIAIKTYDALAYHVQHGMNRNIKAVSLWSLQMTGNAVLAALRNALDHAGEGMLNLQSLQALQAFAI</sequence>
<dbReference type="STRING" id="1353952.A0A165H4V7"/>
<comment type="function">
    <text evidence="9">Involved in the organization of the mitochondrial membranes and the global structure of the mitochondria. Also required for mitochondrial distribution and mobility as well as for the maintenance of mitochondrial DNA nucleoids structures.</text>
</comment>
<feature type="compositionally biased region" description="Low complexity" evidence="10">
    <location>
        <begin position="252"/>
        <end position="261"/>
    </location>
</feature>
<feature type="compositionally biased region" description="Low complexity" evidence="10">
    <location>
        <begin position="349"/>
        <end position="373"/>
    </location>
</feature>
<feature type="compositionally biased region" description="Low complexity" evidence="10">
    <location>
        <begin position="318"/>
        <end position="329"/>
    </location>
</feature>
<keyword evidence="6" id="KW-1133">Transmembrane helix</keyword>
<organism evidence="11 12">
    <name type="scientific">Calocera cornea HHB12733</name>
    <dbReference type="NCBI Taxonomy" id="1353952"/>
    <lineage>
        <taxon>Eukaryota</taxon>
        <taxon>Fungi</taxon>
        <taxon>Dikarya</taxon>
        <taxon>Basidiomycota</taxon>
        <taxon>Agaricomycotina</taxon>
        <taxon>Dacrymycetes</taxon>
        <taxon>Dacrymycetales</taxon>
        <taxon>Dacrymycetaceae</taxon>
        <taxon>Calocera</taxon>
    </lineage>
</organism>
<feature type="compositionally biased region" description="Low complexity" evidence="10">
    <location>
        <begin position="173"/>
        <end position="207"/>
    </location>
</feature>
<gene>
    <name evidence="11" type="ORF">CALCODRAFT_467688</name>
</gene>
<keyword evidence="5" id="KW-0809">Transit peptide</keyword>
<evidence type="ECO:0000256" key="7">
    <source>
        <dbReference type="ARBA" id="ARBA00023128"/>
    </source>
</evidence>
<evidence type="ECO:0000256" key="9">
    <source>
        <dbReference type="ARBA" id="ARBA00025191"/>
    </source>
</evidence>